<organism evidence="1 2">
    <name type="scientific">Paracoccus gahaiensis</name>
    <dbReference type="NCBI Taxonomy" id="1706839"/>
    <lineage>
        <taxon>Bacteria</taxon>
        <taxon>Pseudomonadati</taxon>
        <taxon>Pseudomonadota</taxon>
        <taxon>Alphaproteobacteria</taxon>
        <taxon>Rhodobacterales</taxon>
        <taxon>Paracoccaceae</taxon>
        <taxon>Paracoccus</taxon>
    </lineage>
</organism>
<dbReference type="Gene3D" id="2.120.10.30">
    <property type="entry name" value="TolB, C-terminal domain"/>
    <property type="match status" value="1"/>
</dbReference>
<dbReference type="NCBIfam" id="TIGR02242">
    <property type="entry name" value="tail_TIGR02242"/>
    <property type="match status" value="1"/>
</dbReference>
<dbReference type="Pfam" id="PF09684">
    <property type="entry name" value="Tail_P2_I"/>
    <property type="match status" value="1"/>
</dbReference>
<evidence type="ECO:0008006" key="3">
    <source>
        <dbReference type="Google" id="ProtNLM"/>
    </source>
</evidence>
<dbReference type="SUPFAM" id="SSF101898">
    <property type="entry name" value="NHL repeat"/>
    <property type="match status" value="1"/>
</dbReference>
<dbReference type="RefSeq" id="WP_136886408.1">
    <property type="nucleotide sequence ID" value="NZ_SUNI01000011.1"/>
</dbReference>
<dbReference type="Proteomes" id="UP000309747">
    <property type="component" value="Unassembled WGS sequence"/>
</dbReference>
<dbReference type="InterPro" id="IPR011042">
    <property type="entry name" value="6-blade_b-propeller_TolB-like"/>
</dbReference>
<name>A0A4U0RSI6_9RHOB</name>
<reference evidence="1 2" key="1">
    <citation type="submission" date="2019-04" db="EMBL/GenBank/DDBJ databases">
        <authorList>
            <person name="Li J."/>
        </authorList>
    </citation>
    <scope>NUCLEOTIDE SEQUENCE [LARGE SCALE GENOMIC DNA]</scope>
    <source>
        <strain evidence="1 2">KCTC 42687</strain>
    </source>
</reference>
<keyword evidence="2" id="KW-1185">Reference proteome</keyword>
<dbReference type="AlphaFoldDB" id="A0A4U0RSI6"/>
<dbReference type="OrthoDB" id="9792285at2"/>
<accession>A0A4U0RSI6</accession>
<dbReference type="InterPro" id="IPR006521">
    <property type="entry name" value="Tail_protein_I"/>
</dbReference>
<gene>
    <name evidence="1" type="ORF">FA743_12335</name>
</gene>
<protein>
    <recommendedName>
        <fullName evidence="3">Phage tail protein</fullName>
    </recommendedName>
</protein>
<sequence>MSEPAALVVKDTRPPFLRLSARLGWPLGPVPSRPGVPLIDRPLTLGIAGRRAIPLAEPFGTFGGRTLPKGLAIAPDGRMFLADPLRRVILTAQAGAIPADRPAEADPLWPFAPLWPARPLPGPDTPGGLCDLAGASAAEDPYALVEPVGVAIAPSGDLAILDRGARRVLVLAWPHARLRRLIRLEDGTPEALAFDGAGRLYVALTGPGAIRRWDALGRPDPAFPRVAPRQPLALAAAHRACACGCGGDDCGCDGGCAPIAPPGPVLHVIDGGKLLSLDARGLAVATDEDALRMTLPPLLREAGDDLSWSDPTAPGRDPVLFRHLALDVTGRHRGSGRPLIALPRRIEVPRAGAFTTTALDSGQSGFHWDRVTFDLELPDSARLVVSTLTSEVEVPFDQLPAVSEDRWSVPLALVPGDLPEVMVQSGPGRFLWLKVEMSGDGTTAPLIRGIDIFAPRRSALRYLPAPFHDDPESARFLDRFLGYFDTVSAEITARHRSLAELFDPRVTPSEFLSWLGAWFDLTFLAAWPEATRREMIAQAMDLFRQRGTVAGLKRILQWHTGLADPLPQVIEHFRLPAGGVMIGGAPLDPDAPAHGFTIVLPAYLAASDADRFVLERLIAASVPAHARFELRLIHPGITLGCHATIGVDTILGPAGGGALGTGDLGATLSTGTAVPDALIRFPQLLTAGPGEGALSC</sequence>
<comment type="caution">
    <text evidence="1">The sequence shown here is derived from an EMBL/GenBank/DDBJ whole genome shotgun (WGS) entry which is preliminary data.</text>
</comment>
<dbReference type="EMBL" id="SUNI01000011">
    <property type="protein sequence ID" value="TJZ91304.1"/>
    <property type="molecule type" value="Genomic_DNA"/>
</dbReference>
<proteinExistence type="predicted"/>
<dbReference type="InterPro" id="IPR011748">
    <property type="entry name" value="Unchr_phage_tail-like"/>
</dbReference>
<evidence type="ECO:0000313" key="1">
    <source>
        <dbReference type="EMBL" id="TJZ91304.1"/>
    </source>
</evidence>
<evidence type="ECO:0000313" key="2">
    <source>
        <dbReference type="Proteomes" id="UP000309747"/>
    </source>
</evidence>